<evidence type="ECO:0000256" key="1">
    <source>
        <dbReference type="ARBA" id="ARBA00007274"/>
    </source>
</evidence>
<keyword evidence="8" id="KW-1185">Reference proteome</keyword>
<dbReference type="PIRSF" id="PIRSF000441">
    <property type="entry name" value="CysE"/>
    <property type="match status" value="1"/>
</dbReference>
<dbReference type="InterPro" id="IPR018357">
    <property type="entry name" value="Hexapep_transf_CS"/>
</dbReference>
<accession>A0A1H6Q8W4</accession>
<dbReference type="InterPro" id="IPR005881">
    <property type="entry name" value="Ser_O-AcTrfase"/>
</dbReference>
<gene>
    <name evidence="7" type="ORF">SAMN04487995_0418</name>
</gene>
<dbReference type="RefSeq" id="WP_090331442.1">
    <property type="nucleotide sequence ID" value="NZ_FNXY01000001.1"/>
</dbReference>
<dbReference type="Pfam" id="PF00132">
    <property type="entry name" value="Hexapep"/>
    <property type="match status" value="1"/>
</dbReference>
<comment type="similarity">
    <text evidence="1 5">Belongs to the transferase hexapeptide repeat family.</text>
</comment>
<dbReference type="PANTHER" id="PTHR42811">
    <property type="entry name" value="SERINE ACETYLTRANSFERASE"/>
    <property type="match status" value="1"/>
</dbReference>
<dbReference type="GO" id="GO:0006535">
    <property type="term" value="P:cysteine biosynthetic process from serine"/>
    <property type="evidence" value="ECO:0007669"/>
    <property type="project" value="InterPro"/>
</dbReference>
<dbReference type="OrthoDB" id="9814490at2"/>
<dbReference type="Proteomes" id="UP000199532">
    <property type="component" value="Unassembled WGS sequence"/>
</dbReference>
<dbReference type="SUPFAM" id="SSF51161">
    <property type="entry name" value="Trimeric LpxA-like enzymes"/>
    <property type="match status" value="1"/>
</dbReference>
<dbReference type="InterPro" id="IPR001451">
    <property type="entry name" value="Hexapep"/>
</dbReference>
<evidence type="ECO:0000313" key="7">
    <source>
        <dbReference type="EMBL" id="SEI40229.1"/>
    </source>
</evidence>
<evidence type="ECO:0000256" key="4">
    <source>
        <dbReference type="ARBA" id="ARBA00023315"/>
    </source>
</evidence>
<organism evidence="7 8">
    <name type="scientific">Dyadobacter koreensis</name>
    <dbReference type="NCBI Taxonomy" id="408657"/>
    <lineage>
        <taxon>Bacteria</taxon>
        <taxon>Pseudomonadati</taxon>
        <taxon>Bacteroidota</taxon>
        <taxon>Cytophagia</taxon>
        <taxon>Cytophagales</taxon>
        <taxon>Spirosomataceae</taxon>
        <taxon>Dyadobacter</taxon>
    </lineage>
</organism>
<dbReference type="InterPro" id="IPR045304">
    <property type="entry name" value="LbH_SAT"/>
</dbReference>
<dbReference type="Gene3D" id="2.160.10.10">
    <property type="entry name" value="Hexapeptide repeat proteins"/>
    <property type="match status" value="1"/>
</dbReference>
<keyword evidence="6" id="KW-0472">Membrane</keyword>
<evidence type="ECO:0000256" key="2">
    <source>
        <dbReference type="ARBA" id="ARBA00022679"/>
    </source>
</evidence>
<protein>
    <recommendedName>
        <fullName evidence="5">Serine acetyltransferase</fullName>
        <ecNumber evidence="5">2.3.1.30</ecNumber>
    </recommendedName>
</protein>
<dbReference type="GO" id="GO:0005737">
    <property type="term" value="C:cytoplasm"/>
    <property type="evidence" value="ECO:0007669"/>
    <property type="project" value="InterPro"/>
</dbReference>
<reference evidence="7 8" key="1">
    <citation type="submission" date="2016-10" db="EMBL/GenBank/DDBJ databases">
        <authorList>
            <person name="de Groot N.N."/>
        </authorList>
    </citation>
    <scope>NUCLEOTIDE SEQUENCE [LARGE SCALE GENOMIC DNA]</scope>
    <source>
        <strain evidence="7 8">DSM 19938</strain>
    </source>
</reference>
<dbReference type="InterPro" id="IPR011004">
    <property type="entry name" value="Trimer_LpxA-like_sf"/>
</dbReference>
<dbReference type="EMBL" id="FNXY01000001">
    <property type="protein sequence ID" value="SEI40229.1"/>
    <property type="molecule type" value="Genomic_DNA"/>
</dbReference>
<evidence type="ECO:0000256" key="6">
    <source>
        <dbReference type="SAM" id="Phobius"/>
    </source>
</evidence>
<dbReference type="GO" id="GO:0009001">
    <property type="term" value="F:serine O-acetyltransferase activity"/>
    <property type="evidence" value="ECO:0007669"/>
    <property type="project" value="UniProtKB-EC"/>
</dbReference>
<name>A0A1H6Q8W4_9BACT</name>
<dbReference type="EC" id="2.3.1.30" evidence="5"/>
<dbReference type="PROSITE" id="PS00101">
    <property type="entry name" value="HEXAPEP_TRANSFERASES"/>
    <property type="match status" value="1"/>
</dbReference>
<evidence type="ECO:0000256" key="5">
    <source>
        <dbReference type="PIRNR" id="PIRNR000441"/>
    </source>
</evidence>
<comment type="catalytic activity">
    <reaction evidence="5">
        <text>L-serine + acetyl-CoA = O-acetyl-L-serine + CoA</text>
        <dbReference type="Rhea" id="RHEA:24560"/>
        <dbReference type="ChEBI" id="CHEBI:33384"/>
        <dbReference type="ChEBI" id="CHEBI:57287"/>
        <dbReference type="ChEBI" id="CHEBI:57288"/>
        <dbReference type="ChEBI" id="CHEBI:58340"/>
        <dbReference type="EC" id="2.3.1.30"/>
    </reaction>
</comment>
<keyword evidence="6" id="KW-0812">Transmembrane</keyword>
<feature type="transmembrane region" description="Helical" evidence="6">
    <location>
        <begin position="37"/>
        <end position="57"/>
    </location>
</feature>
<keyword evidence="6" id="KW-1133">Transmembrane helix</keyword>
<dbReference type="AlphaFoldDB" id="A0A1H6Q8W4"/>
<keyword evidence="2 5" id="KW-0808">Transferase</keyword>
<keyword evidence="4 5" id="KW-0012">Acyltransferase</keyword>
<dbReference type="CDD" id="cd03354">
    <property type="entry name" value="LbH_SAT"/>
    <property type="match status" value="1"/>
</dbReference>
<proteinExistence type="inferred from homology"/>
<sequence>MTSYSIFQDWKANRGNIKGRIVMFSYRMAHLATSGPIVKILLTPYLVLYKVFIMWILGVEIQHRAKIGPGLKMFHGQALVIHKSTVIGKNCTIRQSITIGNKISANNSKTTGVIIGDNVEIGANTCIIGQISIGDNVVIGAGSVVVKNVPANTVIAGNPARIIRHLS</sequence>
<keyword evidence="3" id="KW-0677">Repeat</keyword>
<dbReference type="STRING" id="408657.SAMN04487995_0418"/>
<evidence type="ECO:0000313" key="8">
    <source>
        <dbReference type="Proteomes" id="UP000199532"/>
    </source>
</evidence>
<evidence type="ECO:0000256" key="3">
    <source>
        <dbReference type="ARBA" id="ARBA00022737"/>
    </source>
</evidence>